<feature type="domain" description="PAS fold-4" evidence="2">
    <location>
        <begin position="119"/>
        <end position="223"/>
    </location>
</feature>
<dbReference type="OrthoDB" id="4251531at2"/>
<proteinExistence type="predicted"/>
<dbReference type="InterPro" id="IPR003594">
    <property type="entry name" value="HATPase_dom"/>
</dbReference>
<dbReference type="InterPro" id="IPR000014">
    <property type="entry name" value="PAS"/>
</dbReference>
<keyword evidence="1" id="KW-0808">Transferase</keyword>
<sequence length="401" mass="42275">MSGSVPDARPSVLLEDVHGTWTAVEVDEAWAAVIGRPVERLVGSAIGGILDDRFVAERLARLCDLAHLTSTRRRVTLTSMHGVVLLATAEPAESDGRRVIRLVVTPVASAPEPQSPGEDLVVVFDRDLRGVEVDDALLLITGQTRDQVVGRTNREMGYPAYLADLWDSHHRDVLVTGATHTLEYELPTVAGPRSFRTVISPIRDGAGPPVAVRVASRDLSTERLDAATRAPEADGSTSAMWLRLEPTPGAAASARAHTRRWLARHVPDRPADPVLLAVSELVTNAALHAGTDMVLQVCHVEDSEDGGPVRVEVWDASSAVPVLGRPGTVGGRGLALVALISSDWGSAPTESGGKRVWCEIAAPGPVAGRAPGVPAVASATPDTTPDTADVTAFWADEGTPA</sequence>
<name>A0A021VVW4_9CELL</name>
<dbReference type="InterPro" id="IPR036890">
    <property type="entry name" value="HATPase_C_sf"/>
</dbReference>
<evidence type="ECO:0000313" key="4">
    <source>
        <dbReference type="EMBL" id="EYR63217.1"/>
    </source>
</evidence>
<dbReference type="InterPro" id="IPR013656">
    <property type="entry name" value="PAS_4"/>
</dbReference>
<evidence type="ECO:0000259" key="2">
    <source>
        <dbReference type="Pfam" id="PF08448"/>
    </source>
</evidence>
<feature type="domain" description="Histidine kinase/HSP90-like ATPase" evidence="3">
    <location>
        <begin position="245"/>
        <end position="356"/>
    </location>
</feature>
<dbReference type="CDD" id="cd00130">
    <property type="entry name" value="PAS"/>
    <property type="match status" value="1"/>
</dbReference>
<evidence type="ECO:0000256" key="1">
    <source>
        <dbReference type="ARBA" id="ARBA00022527"/>
    </source>
</evidence>
<protein>
    <recommendedName>
        <fullName evidence="6">Histidine kinase</fullName>
    </recommendedName>
</protein>
<evidence type="ECO:0008006" key="6">
    <source>
        <dbReference type="Google" id="ProtNLM"/>
    </source>
</evidence>
<gene>
    <name evidence="4" type="ORF">N866_02215</name>
</gene>
<dbReference type="InterPro" id="IPR050267">
    <property type="entry name" value="Anti-sigma-factor_SerPK"/>
</dbReference>
<dbReference type="EMBL" id="AXCW01000113">
    <property type="protein sequence ID" value="EYR63217.1"/>
    <property type="molecule type" value="Genomic_DNA"/>
</dbReference>
<dbReference type="GO" id="GO:0004674">
    <property type="term" value="F:protein serine/threonine kinase activity"/>
    <property type="evidence" value="ECO:0007669"/>
    <property type="project" value="UniProtKB-KW"/>
</dbReference>
<dbReference type="Proteomes" id="UP000019753">
    <property type="component" value="Unassembled WGS sequence"/>
</dbReference>
<evidence type="ECO:0000313" key="5">
    <source>
        <dbReference type="Proteomes" id="UP000019753"/>
    </source>
</evidence>
<evidence type="ECO:0000259" key="3">
    <source>
        <dbReference type="Pfam" id="PF13581"/>
    </source>
</evidence>
<dbReference type="InterPro" id="IPR035965">
    <property type="entry name" value="PAS-like_dom_sf"/>
</dbReference>
<dbReference type="AlphaFoldDB" id="A0A021VVW4"/>
<dbReference type="CDD" id="cd16936">
    <property type="entry name" value="HATPase_RsbW-like"/>
    <property type="match status" value="1"/>
</dbReference>
<dbReference type="PANTHER" id="PTHR35526">
    <property type="entry name" value="ANTI-SIGMA-F FACTOR RSBW-RELATED"/>
    <property type="match status" value="1"/>
</dbReference>
<dbReference type="Pfam" id="PF13581">
    <property type="entry name" value="HATPase_c_2"/>
    <property type="match status" value="1"/>
</dbReference>
<keyword evidence="1" id="KW-0723">Serine/threonine-protein kinase</keyword>
<dbReference type="Gene3D" id="3.30.565.10">
    <property type="entry name" value="Histidine kinase-like ATPase, C-terminal domain"/>
    <property type="match status" value="1"/>
</dbReference>
<keyword evidence="1" id="KW-0418">Kinase</keyword>
<dbReference type="Gene3D" id="3.30.450.20">
    <property type="entry name" value="PAS domain"/>
    <property type="match status" value="1"/>
</dbReference>
<reference evidence="4 5" key="1">
    <citation type="submission" date="2014-01" db="EMBL/GenBank/DDBJ databases">
        <title>Actinotalea ferrariae CF5-4.</title>
        <authorList>
            <person name="Chen F."/>
            <person name="Li Y."/>
            <person name="Wang G."/>
        </authorList>
    </citation>
    <scope>NUCLEOTIDE SEQUENCE [LARGE SCALE GENOMIC DNA]</scope>
    <source>
        <strain evidence="4 5">CF5-4</strain>
    </source>
</reference>
<organism evidence="4 5">
    <name type="scientific">Actinotalea ferrariae CF5-4</name>
    <dbReference type="NCBI Taxonomy" id="948458"/>
    <lineage>
        <taxon>Bacteria</taxon>
        <taxon>Bacillati</taxon>
        <taxon>Actinomycetota</taxon>
        <taxon>Actinomycetes</taxon>
        <taxon>Micrococcales</taxon>
        <taxon>Cellulomonadaceae</taxon>
        <taxon>Actinotalea</taxon>
    </lineage>
</organism>
<dbReference type="Pfam" id="PF08448">
    <property type="entry name" value="PAS_4"/>
    <property type="match status" value="1"/>
</dbReference>
<dbReference type="PANTHER" id="PTHR35526:SF3">
    <property type="entry name" value="ANTI-SIGMA-F FACTOR RSBW"/>
    <property type="match status" value="1"/>
</dbReference>
<comment type="caution">
    <text evidence="4">The sequence shown here is derived from an EMBL/GenBank/DDBJ whole genome shotgun (WGS) entry which is preliminary data.</text>
</comment>
<dbReference type="RefSeq" id="WP_052022937.1">
    <property type="nucleotide sequence ID" value="NZ_AXCW01000113.1"/>
</dbReference>
<accession>A0A021VVW4</accession>
<keyword evidence="5" id="KW-1185">Reference proteome</keyword>
<dbReference type="SUPFAM" id="SSF55785">
    <property type="entry name" value="PYP-like sensor domain (PAS domain)"/>
    <property type="match status" value="1"/>
</dbReference>